<reference evidence="1" key="1">
    <citation type="journal article" date="2020" name="Stud. Mycol.">
        <title>101 Dothideomycetes genomes: a test case for predicting lifestyles and emergence of pathogens.</title>
        <authorList>
            <person name="Haridas S."/>
            <person name="Albert R."/>
            <person name="Binder M."/>
            <person name="Bloem J."/>
            <person name="Labutti K."/>
            <person name="Salamov A."/>
            <person name="Andreopoulos B."/>
            <person name="Baker S."/>
            <person name="Barry K."/>
            <person name="Bills G."/>
            <person name="Bluhm B."/>
            <person name="Cannon C."/>
            <person name="Castanera R."/>
            <person name="Culley D."/>
            <person name="Daum C."/>
            <person name="Ezra D."/>
            <person name="Gonzalez J."/>
            <person name="Henrissat B."/>
            <person name="Kuo A."/>
            <person name="Liang C."/>
            <person name="Lipzen A."/>
            <person name="Lutzoni F."/>
            <person name="Magnuson J."/>
            <person name="Mondo S."/>
            <person name="Nolan M."/>
            <person name="Ohm R."/>
            <person name="Pangilinan J."/>
            <person name="Park H.-J."/>
            <person name="Ramirez L."/>
            <person name="Alfaro M."/>
            <person name="Sun H."/>
            <person name="Tritt A."/>
            <person name="Yoshinaga Y."/>
            <person name="Zwiers L.-H."/>
            <person name="Turgeon B."/>
            <person name="Goodwin S."/>
            <person name="Spatafora J."/>
            <person name="Crous P."/>
            <person name="Grigoriev I."/>
        </authorList>
    </citation>
    <scope>NUCLEOTIDE SEQUENCE</scope>
    <source>
        <strain evidence="1">CBS 125425</strain>
    </source>
</reference>
<evidence type="ECO:0000313" key="1">
    <source>
        <dbReference type="EMBL" id="KAF2728063.1"/>
    </source>
</evidence>
<protein>
    <recommendedName>
        <fullName evidence="3">S-adenosyl-L-methionine-dependent methyltransferase</fullName>
    </recommendedName>
</protein>
<organism evidence="1 2">
    <name type="scientific">Polyplosphaeria fusca</name>
    <dbReference type="NCBI Taxonomy" id="682080"/>
    <lineage>
        <taxon>Eukaryota</taxon>
        <taxon>Fungi</taxon>
        <taxon>Dikarya</taxon>
        <taxon>Ascomycota</taxon>
        <taxon>Pezizomycotina</taxon>
        <taxon>Dothideomycetes</taxon>
        <taxon>Pleosporomycetidae</taxon>
        <taxon>Pleosporales</taxon>
        <taxon>Tetraplosphaeriaceae</taxon>
        <taxon>Polyplosphaeria</taxon>
    </lineage>
</organism>
<evidence type="ECO:0008006" key="3">
    <source>
        <dbReference type="Google" id="ProtNLM"/>
    </source>
</evidence>
<dbReference type="OrthoDB" id="417697at2759"/>
<proteinExistence type="predicted"/>
<gene>
    <name evidence="1" type="ORF">EJ04DRAFT_516849</name>
</gene>
<dbReference type="InterPro" id="IPR029063">
    <property type="entry name" value="SAM-dependent_MTases_sf"/>
</dbReference>
<dbReference type="PANTHER" id="PTHR43591:SF50">
    <property type="entry name" value="METHYLTRANSFERASE DOMAIN-CONTAINING PROTEIN-RELATED"/>
    <property type="match status" value="1"/>
</dbReference>
<evidence type="ECO:0000313" key="2">
    <source>
        <dbReference type="Proteomes" id="UP000799444"/>
    </source>
</evidence>
<dbReference type="SUPFAM" id="SSF53335">
    <property type="entry name" value="S-adenosyl-L-methionine-dependent methyltransferases"/>
    <property type="match status" value="1"/>
</dbReference>
<dbReference type="Gene3D" id="3.40.50.150">
    <property type="entry name" value="Vaccinia Virus protein VP39"/>
    <property type="match status" value="1"/>
</dbReference>
<name>A0A9P4QMB9_9PLEO</name>
<dbReference type="Proteomes" id="UP000799444">
    <property type="component" value="Unassembled WGS sequence"/>
</dbReference>
<sequence>MSDLKEYGKGRDFVSSTKMNYFHYFLKQLTGYTLHPATTAAHGSSPLRIADMGVQTAIWALDVADDATLSATVDGFDVSDKFFPPPAWLPSNVTLHTHDITTPFPEALQGKFDVVHFRLFIMVPPEKMAAMLQQAVMLLKPGGCVQWVEHDKTRLFPITAVPGANTEAIDAMIAMEKEPFPNYNAAWVNDIGPAMREAGLEVVVEDRLQTKKSMLLQMNELHLLSLMDVPPGLSQAIDDFKEKWLDHVAEDNRRGVSSVDGFIWVVGRKPLA</sequence>
<keyword evidence="2" id="KW-1185">Reference proteome</keyword>
<accession>A0A9P4QMB9</accession>
<dbReference type="CDD" id="cd02440">
    <property type="entry name" value="AdoMet_MTases"/>
    <property type="match status" value="1"/>
</dbReference>
<dbReference type="AlphaFoldDB" id="A0A9P4QMB9"/>
<dbReference type="PANTHER" id="PTHR43591">
    <property type="entry name" value="METHYLTRANSFERASE"/>
    <property type="match status" value="1"/>
</dbReference>
<comment type="caution">
    <text evidence="1">The sequence shown here is derived from an EMBL/GenBank/DDBJ whole genome shotgun (WGS) entry which is preliminary data.</text>
</comment>
<dbReference type="EMBL" id="ML996297">
    <property type="protein sequence ID" value="KAF2728063.1"/>
    <property type="molecule type" value="Genomic_DNA"/>
</dbReference>